<name>A0AAD4MVQ5_9BILA</name>
<dbReference type="SMART" id="SM00714">
    <property type="entry name" value="LITAF"/>
    <property type="match status" value="1"/>
</dbReference>
<keyword evidence="6" id="KW-0862">Zinc</keyword>
<feature type="domain" description="LITAF" evidence="9">
    <location>
        <begin position="26"/>
        <end position="156"/>
    </location>
</feature>
<dbReference type="PROSITE" id="PS51837">
    <property type="entry name" value="LITAF"/>
    <property type="match status" value="1"/>
</dbReference>
<dbReference type="GO" id="GO:0005765">
    <property type="term" value="C:lysosomal membrane"/>
    <property type="evidence" value="ECO:0007669"/>
    <property type="project" value="UniProtKB-SubCell"/>
</dbReference>
<proteinExistence type="inferred from homology"/>
<gene>
    <name evidence="10" type="ORF">DdX_13660</name>
</gene>
<evidence type="ECO:0000256" key="5">
    <source>
        <dbReference type="ARBA" id="ARBA00022723"/>
    </source>
</evidence>
<evidence type="ECO:0000256" key="2">
    <source>
        <dbReference type="ARBA" id="ARBA00004481"/>
    </source>
</evidence>
<evidence type="ECO:0000256" key="3">
    <source>
        <dbReference type="ARBA" id="ARBA00004630"/>
    </source>
</evidence>
<keyword evidence="8" id="KW-0812">Transmembrane</keyword>
<comment type="subcellular location">
    <subcellularLocation>
        <location evidence="2">Endosome membrane</location>
        <topology evidence="2">Peripheral membrane protein</topology>
    </subcellularLocation>
    <subcellularLocation>
        <location evidence="1">Late endosome membrane</location>
    </subcellularLocation>
    <subcellularLocation>
        <location evidence="3">Lysosome membrane</location>
        <topology evidence="3">Peripheral membrane protein</topology>
        <orientation evidence="3">Cytoplasmic side</orientation>
    </subcellularLocation>
</comment>
<evidence type="ECO:0000256" key="4">
    <source>
        <dbReference type="ARBA" id="ARBA00005975"/>
    </source>
</evidence>
<keyword evidence="8" id="KW-1133">Transmembrane helix</keyword>
<dbReference type="InterPro" id="IPR006629">
    <property type="entry name" value="LITAF"/>
</dbReference>
<keyword evidence="7 8" id="KW-0472">Membrane</keyword>
<dbReference type="EMBL" id="JAKKPZ010000057">
    <property type="protein sequence ID" value="KAI1705345.1"/>
    <property type="molecule type" value="Genomic_DNA"/>
</dbReference>
<evidence type="ECO:0000313" key="10">
    <source>
        <dbReference type="EMBL" id="KAI1705345.1"/>
    </source>
</evidence>
<accession>A0AAD4MVQ5</accession>
<evidence type="ECO:0000313" key="11">
    <source>
        <dbReference type="Proteomes" id="UP001201812"/>
    </source>
</evidence>
<keyword evidence="5" id="KW-0479">Metal-binding</keyword>
<evidence type="ECO:0000256" key="6">
    <source>
        <dbReference type="ARBA" id="ARBA00022833"/>
    </source>
</evidence>
<comment type="caution">
    <text evidence="10">The sequence shown here is derived from an EMBL/GenBank/DDBJ whole genome shotgun (WGS) entry which is preliminary data.</text>
</comment>
<feature type="transmembrane region" description="Helical" evidence="8">
    <location>
        <begin position="111"/>
        <end position="134"/>
    </location>
</feature>
<dbReference type="AlphaFoldDB" id="A0AAD4MVQ5"/>
<evidence type="ECO:0000256" key="7">
    <source>
        <dbReference type="ARBA" id="ARBA00023136"/>
    </source>
</evidence>
<sequence>MDPKMTASPAPPYYPPSQYSNTLHGRAMPNLEENPFGHCRPLPVTCPRCNQEVTSQLKFKWGLLNMWLCMFSIPFGVGSFLGGTVFLIMFLSMPKIKGLDDEDIQLGPSPILAISMMAVGAIVFIGCTVIPCLIKKCKDCDHICPRCRAVLGTYKRTDNFYRRIMPNYRPTVRVEVVHP</sequence>
<feature type="transmembrane region" description="Helical" evidence="8">
    <location>
        <begin position="67"/>
        <end position="91"/>
    </location>
</feature>
<evidence type="ECO:0000256" key="8">
    <source>
        <dbReference type="SAM" id="Phobius"/>
    </source>
</evidence>
<comment type="similarity">
    <text evidence="4">Belongs to the CDIP1/LITAF family.</text>
</comment>
<keyword evidence="11" id="KW-1185">Reference proteome</keyword>
<dbReference type="Pfam" id="PF10601">
    <property type="entry name" value="zf-LITAF-like"/>
    <property type="match status" value="1"/>
</dbReference>
<reference evidence="10" key="1">
    <citation type="submission" date="2022-01" db="EMBL/GenBank/DDBJ databases">
        <title>Genome Sequence Resource for Two Populations of Ditylenchus destructor, the Migratory Endoparasitic Phytonematode.</title>
        <authorList>
            <person name="Zhang H."/>
            <person name="Lin R."/>
            <person name="Xie B."/>
        </authorList>
    </citation>
    <scope>NUCLEOTIDE SEQUENCE</scope>
    <source>
        <strain evidence="10">BazhouSP</strain>
    </source>
</reference>
<evidence type="ECO:0000259" key="9">
    <source>
        <dbReference type="PROSITE" id="PS51837"/>
    </source>
</evidence>
<dbReference type="PANTHER" id="PTHR23292:SF6">
    <property type="entry name" value="FI16602P1-RELATED"/>
    <property type="match status" value="1"/>
</dbReference>
<protein>
    <submittedName>
        <fullName evidence="10">LITAF-like zinc ribbon domain-containing protein</fullName>
    </submittedName>
</protein>
<organism evidence="10 11">
    <name type="scientific">Ditylenchus destructor</name>
    <dbReference type="NCBI Taxonomy" id="166010"/>
    <lineage>
        <taxon>Eukaryota</taxon>
        <taxon>Metazoa</taxon>
        <taxon>Ecdysozoa</taxon>
        <taxon>Nematoda</taxon>
        <taxon>Chromadorea</taxon>
        <taxon>Rhabditida</taxon>
        <taxon>Tylenchina</taxon>
        <taxon>Tylenchomorpha</taxon>
        <taxon>Sphaerularioidea</taxon>
        <taxon>Anguinidae</taxon>
        <taxon>Anguininae</taxon>
        <taxon>Ditylenchus</taxon>
    </lineage>
</organism>
<dbReference type="PANTHER" id="PTHR23292">
    <property type="entry name" value="LIPOPOLYSACCHARIDE-INDUCED TUMOR NECROSIS FACTOR-ALPHA FACTOR"/>
    <property type="match status" value="1"/>
</dbReference>
<dbReference type="Proteomes" id="UP001201812">
    <property type="component" value="Unassembled WGS sequence"/>
</dbReference>
<evidence type="ECO:0000256" key="1">
    <source>
        <dbReference type="ARBA" id="ARBA00004414"/>
    </source>
</evidence>
<dbReference type="GO" id="GO:0008270">
    <property type="term" value="F:zinc ion binding"/>
    <property type="evidence" value="ECO:0007669"/>
    <property type="project" value="TreeGrafter"/>
</dbReference>
<dbReference type="GO" id="GO:0031902">
    <property type="term" value="C:late endosome membrane"/>
    <property type="evidence" value="ECO:0007669"/>
    <property type="project" value="UniProtKB-SubCell"/>
</dbReference>
<dbReference type="InterPro" id="IPR037519">
    <property type="entry name" value="LITAF_fam"/>
</dbReference>